<dbReference type="SUPFAM" id="SSF51126">
    <property type="entry name" value="Pectin lyase-like"/>
    <property type="match status" value="1"/>
</dbReference>
<dbReference type="EMBL" id="RCZP01000055">
    <property type="protein sequence ID" value="TPG44264.1"/>
    <property type="molecule type" value="Genomic_DNA"/>
</dbReference>
<dbReference type="Gene3D" id="2.160.20.10">
    <property type="entry name" value="Single-stranded right-handed beta-helix, Pectin lyase-like"/>
    <property type="match status" value="1"/>
</dbReference>
<proteinExistence type="predicted"/>
<name>A0A502F4U9_9PROT</name>
<keyword evidence="4" id="KW-1185">Reference proteome</keyword>
<evidence type="ECO:0000313" key="3">
    <source>
        <dbReference type="EMBL" id="TPG44264.1"/>
    </source>
</evidence>
<accession>A0A502F4U9</accession>
<protein>
    <recommendedName>
        <fullName evidence="5">Right-handed parallel beta-helix repeat-containing protein</fullName>
    </recommendedName>
</protein>
<dbReference type="Proteomes" id="UP000317078">
    <property type="component" value="Unassembled WGS sequence"/>
</dbReference>
<organism evidence="3 4">
    <name type="scientific">Muricoccus nepalensis</name>
    <dbReference type="NCBI Taxonomy" id="1854500"/>
    <lineage>
        <taxon>Bacteria</taxon>
        <taxon>Pseudomonadati</taxon>
        <taxon>Pseudomonadota</taxon>
        <taxon>Alphaproteobacteria</taxon>
        <taxon>Acetobacterales</taxon>
        <taxon>Roseomonadaceae</taxon>
        <taxon>Muricoccus</taxon>
    </lineage>
</organism>
<feature type="signal peptide" evidence="2">
    <location>
        <begin position="1"/>
        <end position="28"/>
    </location>
</feature>
<feature type="region of interest" description="Disordered" evidence="1">
    <location>
        <begin position="388"/>
        <end position="421"/>
    </location>
</feature>
<sequence>MPLRDRPAPRLLALLLLAAGLPPLPARAAERPWPLPELCRVELPAGTGTRYYLDRGAPRASDRNAGTSPEAPLASLAAVQRLRLRPGDSVALRAGTHYAGELRLTASGTPSNPIRLTAYGEGERPSIRATAPFVISAAGASDVIIEAIGLRGAPDTAIVLDDATRRIVVHDVLITGSGRGVDVRGESHLLVGNSIRDLHMVTNTPGGDDDSGAQAFVIGGRGHRFHCNHVRNARAMSYDYGTDGVGFEFWRSAADIVVSGNWVEDSAGFFEVGGLPGDKVRNLLVQGNVALNASPFHWLHNKRGTGNFGLEITGLQVLNNTIVDTQHRALLFGFGDRPAPGSYRFACNIVVAPFARQVFNQPTEEASHNLLPPGAGVAGRGNLAGDPRLVSPALQDFRPQPGGPAPWAGAFAAERDPGCAP</sequence>
<comment type="caution">
    <text evidence="3">The sequence shown here is derived from an EMBL/GenBank/DDBJ whole genome shotgun (WGS) entry which is preliminary data.</text>
</comment>
<gene>
    <name evidence="3" type="ORF">EAH89_27585</name>
</gene>
<evidence type="ECO:0000256" key="2">
    <source>
        <dbReference type="SAM" id="SignalP"/>
    </source>
</evidence>
<dbReference type="AlphaFoldDB" id="A0A502F4U9"/>
<dbReference type="RefSeq" id="WP_140886937.1">
    <property type="nucleotide sequence ID" value="NZ_RCZP01000055.1"/>
</dbReference>
<dbReference type="InterPro" id="IPR012334">
    <property type="entry name" value="Pectin_lyas_fold"/>
</dbReference>
<feature type="chain" id="PRO_5021226643" description="Right-handed parallel beta-helix repeat-containing protein" evidence="2">
    <location>
        <begin position="29"/>
        <end position="421"/>
    </location>
</feature>
<evidence type="ECO:0008006" key="5">
    <source>
        <dbReference type="Google" id="ProtNLM"/>
    </source>
</evidence>
<evidence type="ECO:0000313" key="4">
    <source>
        <dbReference type="Proteomes" id="UP000317078"/>
    </source>
</evidence>
<dbReference type="InterPro" id="IPR011050">
    <property type="entry name" value="Pectin_lyase_fold/virulence"/>
</dbReference>
<dbReference type="OrthoDB" id="7788759at2"/>
<evidence type="ECO:0000256" key="1">
    <source>
        <dbReference type="SAM" id="MobiDB-lite"/>
    </source>
</evidence>
<keyword evidence="2" id="KW-0732">Signal</keyword>
<reference evidence="3 4" key="1">
    <citation type="journal article" date="2019" name="Environ. Microbiol.">
        <title>Species interactions and distinct microbial communities in high Arctic permafrost affected cryosols are associated with the CH4 and CO2 gas fluxes.</title>
        <authorList>
            <person name="Altshuler I."/>
            <person name="Hamel J."/>
            <person name="Turney S."/>
            <person name="Magnuson E."/>
            <person name="Levesque R."/>
            <person name="Greer C."/>
            <person name="Whyte L.G."/>
        </authorList>
    </citation>
    <scope>NUCLEOTIDE SEQUENCE [LARGE SCALE GENOMIC DNA]</scope>
    <source>
        <strain evidence="3 4">S9.3B</strain>
    </source>
</reference>